<dbReference type="InterPro" id="IPR051082">
    <property type="entry name" value="Pentapeptide-BTB/POZ_domain"/>
</dbReference>
<dbReference type="Gene3D" id="1.10.287.70">
    <property type="match status" value="1"/>
</dbReference>
<dbReference type="RefSeq" id="WP_014355396.1">
    <property type="nucleotide sequence ID" value="NC_016894.1"/>
</dbReference>
<dbReference type="STRING" id="931626.Awo_c10070"/>
<keyword evidence="1" id="KW-0812">Transmembrane</keyword>
<keyword evidence="1" id="KW-0472">Membrane</keyword>
<dbReference type="Proteomes" id="UP000007177">
    <property type="component" value="Chromosome"/>
</dbReference>
<protein>
    <submittedName>
        <fullName evidence="2">Uncharacterized protein</fullName>
    </submittedName>
</protein>
<organism evidence="2 3">
    <name type="scientific">Acetobacterium woodii (strain ATCC 29683 / DSM 1030 / JCM 2381 / KCTC 1655 / WB1)</name>
    <dbReference type="NCBI Taxonomy" id="931626"/>
    <lineage>
        <taxon>Bacteria</taxon>
        <taxon>Bacillati</taxon>
        <taxon>Bacillota</taxon>
        <taxon>Clostridia</taxon>
        <taxon>Eubacteriales</taxon>
        <taxon>Eubacteriaceae</taxon>
        <taxon>Acetobacterium</taxon>
    </lineage>
</organism>
<reference evidence="3" key="1">
    <citation type="submission" date="2011-07" db="EMBL/GenBank/DDBJ databases">
        <title>Complete genome sequence of Acetobacterium woodii.</title>
        <authorList>
            <person name="Poehlein A."/>
            <person name="Schmidt S."/>
            <person name="Kaster A.-K."/>
            <person name="Goenrich M."/>
            <person name="Vollmers J."/>
            <person name="Thuermer A."/>
            <person name="Gottschalk G."/>
            <person name="Thauer R.K."/>
            <person name="Daniel R."/>
            <person name="Mueller V."/>
        </authorList>
    </citation>
    <scope>NUCLEOTIDE SEQUENCE [LARGE SCALE GENOMIC DNA]</scope>
    <source>
        <strain evidence="3">ATCC 29683 / DSM 1030 / JCM 2381 / KCTC 1655 / WB1</strain>
    </source>
</reference>
<proteinExistence type="predicted"/>
<dbReference type="eggNOG" id="COG1357">
    <property type="taxonomic scope" value="Bacteria"/>
</dbReference>
<dbReference type="AlphaFoldDB" id="H6LCL1"/>
<sequence length="404" mass="46330">MENNDGLEIFPYFKDCVIDKKSQEWNSFRKKNRKLAINFDHCDLSKLELTGFNLKGISFIEANFSESIFINCILDFCQLEKVQAFGASFNECSLVQSPLLQGNYVTCNFISCDLRYADFSNSRIHQSSMKHCKSDNAIYKSVSFYDTCLYGSSFSYSDFSGSSIKKVQLQQADFTAISVDGATIFWDCYYDKKTNFTGVGLDSCRIEPVLLSSFHCNIRRIWWEKWYHDKKINIVAYFKLFKQNPLLHFLDLFKGIGTYIIDLIVKFFWWITDYGSSTIRLLIVFLATTLIYATLYAFGPHLTNDLILNTSTNHLLIFIRSLYFSVIVMTGLGFGEINAFPYSYLGHIVILLESLMGYILLGAFLVRIGILFQGEFPVAPARETSDCNCNPEQNAHVTNPKDHI</sequence>
<dbReference type="KEGG" id="awo:Awo_c10070"/>
<evidence type="ECO:0000313" key="2">
    <source>
        <dbReference type="EMBL" id="AFA47793.1"/>
    </source>
</evidence>
<feature type="transmembrane region" description="Helical" evidence="1">
    <location>
        <begin position="252"/>
        <end position="272"/>
    </location>
</feature>
<keyword evidence="1" id="KW-1133">Transmembrane helix</keyword>
<dbReference type="PANTHER" id="PTHR14136">
    <property type="entry name" value="BTB_POZ DOMAIN-CONTAINING PROTEIN KCTD9"/>
    <property type="match status" value="1"/>
</dbReference>
<dbReference type="EMBL" id="CP002987">
    <property type="protein sequence ID" value="AFA47793.1"/>
    <property type="molecule type" value="Genomic_DNA"/>
</dbReference>
<feature type="transmembrane region" description="Helical" evidence="1">
    <location>
        <begin position="311"/>
        <end position="332"/>
    </location>
</feature>
<name>H6LCL1_ACEWD</name>
<dbReference type="PANTHER" id="PTHR14136:SF17">
    <property type="entry name" value="BTB_POZ DOMAIN-CONTAINING PROTEIN KCTD9"/>
    <property type="match status" value="1"/>
</dbReference>
<gene>
    <name evidence="2" type="ordered locus">Awo_c10070</name>
</gene>
<evidence type="ECO:0000256" key="1">
    <source>
        <dbReference type="SAM" id="Phobius"/>
    </source>
</evidence>
<dbReference type="Pfam" id="PF00805">
    <property type="entry name" value="Pentapeptide"/>
    <property type="match status" value="1"/>
</dbReference>
<reference evidence="2 3" key="2">
    <citation type="journal article" date="2012" name="PLoS ONE">
        <title>An ancient pathway combining carbon dioxide fixation with the generation and utilization of a sodium ion gradient for ATP synthesis.</title>
        <authorList>
            <person name="Poehlein A."/>
            <person name="Schmidt S."/>
            <person name="Kaster A.K."/>
            <person name="Goenrich M."/>
            <person name="Vollmers J."/>
            <person name="Thurmer A."/>
            <person name="Bertsch J."/>
            <person name="Schuchmann K."/>
            <person name="Voigt B."/>
            <person name="Hecker M."/>
            <person name="Daniel R."/>
            <person name="Thauer R.K."/>
            <person name="Gottschalk G."/>
            <person name="Muller V."/>
        </authorList>
    </citation>
    <scope>NUCLEOTIDE SEQUENCE [LARGE SCALE GENOMIC DNA]</scope>
    <source>
        <strain evidence="3">ATCC 29683 / DSM 1030 / JCM 2381 / KCTC 1655 / WB1</strain>
    </source>
</reference>
<feature type="transmembrane region" description="Helical" evidence="1">
    <location>
        <begin position="344"/>
        <end position="366"/>
    </location>
</feature>
<dbReference type="InterPro" id="IPR001646">
    <property type="entry name" value="5peptide_repeat"/>
</dbReference>
<dbReference type="HOGENOM" id="CLU_056886_0_0_9"/>
<feature type="transmembrane region" description="Helical" evidence="1">
    <location>
        <begin position="278"/>
        <end position="299"/>
    </location>
</feature>
<dbReference type="SUPFAM" id="SSF141571">
    <property type="entry name" value="Pentapeptide repeat-like"/>
    <property type="match status" value="1"/>
</dbReference>
<accession>H6LCL1</accession>
<dbReference type="SUPFAM" id="SSF81324">
    <property type="entry name" value="Voltage-gated potassium channels"/>
    <property type="match status" value="1"/>
</dbReference>
<dbReference type="OrthoDB" id="268207at2"/>
<evidence type="ECO:0000313" key="3">
    <source>
        <dbReference type="Proteomes" id="UP000007177"/>
    </source>
</evidence>
<keyword evidence="3" id="KW-1185">Reference proteome</keyword>
<dbReference type="Gene3D" id="2.160.20.80">
    <property type="entry name" value="E3 ubiquitin-protein ligase SopA"/>
    <property type="match status" value="1"/>
</dbReference>